<comment type="caution">
    <text evidence="6">The sequence shown here is derived from an EMBL/GenBank/DDBJ whole genome shotgun (WGS) entry which is preliminary data.</text>
</comment>
<evidence type="ECO:0000259" key="4">
    <source>
        <dbReference type="PROSITE" id="PS51071"/>
    </source>
</evidence>
<sequence>MNSGLLIVKEMMEKLPNSEKKIAQYILEHPQETVSMTVTDLGKKSGTSSAAVIRMCKSLKLKGFQDLKLRIAGDLQRQEPLEERDINRDESIDSILHKVTTISKQTIQETADLLDVDQLKKAVEVIMSSRNIHLYGVGASSIAAYDAQQKFLRINRNAIVFSDLHMAATTIANGTAEDTFMAISFSGETNEVIKSLEIAKRSGMKTISLTKYGDSPVARLADINLFTSATKEANFRSGATSSRLAQLHVIDILFMCVASQTFDETIEYLDSTRQVIRSLYE</sequence>
<dbReference type="PROSITE" id="PS51071">
    <property type="entry name" value="HTH_RPIR"/>
    <property type="match status" value="1"/>
</dbReference>
<dbReference type="SUPFAM" id="SSF53697">
    <property type="entry name" value="SIS domain"/>
    <property type="match status" value="1"/>
</dbReference>
<dbReference type="InterPro" id="IPR047640">
    <property type="entry name" value="RpiR-like"/>
</dbReference>
<dbReference type="Pfam" id="PF01380">
    <property type="entry name" value="SIS"/>
    <property type="match status" value="1"/>
</dbReference>
<dbReference type="PANTHER" id="PTHR30514:SF10">
    <property type="entry name" value="MURR_RPIR FAMILY TRANSCRIPTIONAL REGULATOR"/>
    <property type="match status" value="1"/>
</dbReference>
<dbReference type="RefSeq" id="WP_212367136.1">
    <property type="nucleotide sequence ID" value="NZ_JAGSIE010000003.1"/>
</dbReference>
<keyword evidence="2" id="KW-0238">DNA-binding</keyword>
<evidence type="ECO:0000256" key="1">
    <source>
        <dbReference type="ARBA" id="ARBA00023015"/>
    </source>
</evidence>
<name>A0A941HRI4_9BACI</name>
<evidence type="ECO:0000256" key="3">
    <source>
        <dbReference type="ARBA" id="ARBA00023163"/>
    </source>
</evidence>
<dbReference type="GO" id="GO:1901135">
    <property type="term" value="P:carbohydrate derivative metabolic process"/>
    <property type="evidence" value="ECO:0007669"/>
    <property type="project" value="InterPro"/>
</dbReference>
<dbReference type="InterPro" id="IPR036388">
    <property type="entry name" value="WH-like_DNA-bd_sf"/>
</dbReference>
<dbReference type="Pfam" id="PF01418">
    <property type="entry name" value="HTH_6"/>
    <property type="match status" value="1"/>
</dbReference>
<dbReference type="AlphaFoldDB" id="A0A941HRI4"/>
<dbReference type="GO" id="GO:0097367">
    <property type="term" value="F:carbohydrate derivative binding"/>
    <property type="evidence" value="ECO:0007669"/>
    <property type="project" value="InterPro"/>
</dbReference>
<dbReference type="Gene3D" id="1.10.10.10">
    <property type="entry name" value="Winged helix-like DNA-binding domain superfamily/Winged helix DNA-binding domain"/>
    <property type="match status" value="1"/>
</dbReference>
<gene>
    <name evidence="6" type="ORF">KC820_00530</name>
</gene>
<dbReference type="PROSITE" id="PS51464">
    <property type="entry name" value="SIS"/>
    <property type="match status" value="1"/>
</dbReference>
<evidence type="ECO:0000313" key="6">
    <source>
        <dbReference type="EMBL" id="MBR7552626.1"/>
    </source>
</evidence>
<feature type="domain" description="HTH rpiR-type" evidence="4">
    <location>
        <begin position="2"/>
        <end position="78"/>
    </location>
</feature>
<dbReference type="CDD" id="cd05013">
    <property type="entry name" value="SIS_RpiR"/>
    <property type="match status" value="1"/>
</dbReference>
<dbReference type="InterPro" id="IPR000281">
    <property type="entry name" value="HTH_RpiR"/>
</dbReference>
<evidence type="ECO:0000313" key="7">
    <source>
        <dbReference type="Proteomes" id="UP000675431"/>
    </source>
</evidence>
<proteinExistence type="predicted"/>
<keyword evidence="1" id="KW-0805">Transcription regulation</keyword>
<dbReference type="EMBL" id="JAGSIE010000003">
    <property type="protein sequence ID" value="MBR7552626.1"/>
    <property type="molecule type" value="Genomic_DNA"/>
</dbReference>
<reference evidence="6 7" key="1">
    <citation type="submission" date="2021-04" db="EMBL/GenBank/DDBJ databases">
        <title>Allobacillus sp. nov. SKP8-2 isolated from shrimp paste.</title>
        <authorList>
            <person name="Tanasupawat S."/>
            <person name="Yiamsombat S."/>
            <person name="Kanchanasin P."/>
            <person name="Kuncharoen N."/>
        </authorList>
    </citation>
    <scope>NUCLEOTIDE SEQUENCE [LARGE SCALE GENOMIC DNA]</scope>
    <source>
        <strain evidence="6 7">SKP8-2</strain>
    </source>
</reference>
<dbReference type="GO" id="GO:0003677">
    <property type="term" value="F:DNA binding"/>
    <property type="evidence" value="ECO:0007669"/>
    <property type="project" value="UniProtKB-KW"/>
</dbReference>
<dbReference type="InterPro" id="IPR035472">
    <property type="entry name" value="RpiR-like_SIS"/>
</dbReference>
<dbReference type="InterPro" id="IPR046348">
    <property type="entry name" value="SIS_dom_sf"/>
</dbReference>
<dbReference type="GO" id="GO:0003700">
    <property type="term" value="F:DNA-binding transcription factor activity"/>
    <property type="evidence" value="ECO:0007669"/>
    <property type="project" value="InterPro"/>
</dbReference>
<accession>A0A941HRI4</accession>
<dbReference type="Gene3D" id="3.40.50.10490">
    <property type="entry name" value="Glucose-6-phosphate isomerase like protein, domain 1"/>
    <property type="match status" value="1"/>
</dbReference>
<dbReference type="InterPro" id="IPR001347">
    <property type="entry name" value="SIS_dom"/>
</dbReference>
<organism evidence="6 7">
    <name type="scientific">Allobacillus saliphilus</name>
    <dbReference type="NCBI Taxonomy" id="2912308"/>
    <lineage>
        <taxon>Bacteria</taxon>
        <taxon>Bacillati</taxon>
        <taxon>Bacillota</taxon>
        <taxon>Bacilli</taxon>
        <taxon>Bacillales</taxon>
        <taxon>Bacillaceae</taxon>
        <taxon>Allobacillus</taxon>
    </lineage>
</organism>
<keyword evidence="7" id="KW-1185">Reference proteome</keyword>
<dbReference type="InterPro" id="IPR009057">
    <property type="entry name" value="Homeodomain-like_sf"/>
</dbReference>
<feature type="domain" description="SIS" evidence="5">
    <location>
        <begin position="122"/>
        <end position="263"/>
    </location>
</feature>
<dbReference type="PANTHER" id="PTHR30514">
    <property type="entry name" value="GLUCOKINASE"/>
    <property type="match status" value="1"/>
</dbReference>
<dbReference type="SUPFAM" id="SSF46689">
    <property type="entry name" value="Homeodomain-like"/>
    <property type="match status" value="1"/>
</dbReference>
<evidence type="ECO:0000259" key="5">
    <source>
        <dbReference type="PROSITE" id="PS51464"/>
    </source>
</evidence>
<protein>
    <submittedName>
        <fullName evidence="6">MurR/RpiR family transcriptional regulator</fullName>
    </submittedName>
</protein>
<evidence type="ECO:0000256" key="2">
    <source>
        <dbReference type="ARBA" id="ARBA00023125"/>
    </source>
</evidence>
<keyword evidence="3" id="KW-0804">Transcription</keyword>
<dbReference type="Proteomes" id="UP000675431">
    <property type="component" value="Unassembled WGS sequence"/>
</dbReference>